<evidence type="ECO:0000256" key="4">
    <source>
        <dbReference type="ARBA" id="ARBA00023125"/>
    </source>
</evidence>
<evidence type="ECO:0000259" key="7">
    <source>
        <dbReference type="PROSITE" id="PS50045"/>
    </source>
</evidence>
<dbReference type="STRING" id="273121.WS0367"/>
<dbReference type="InterPro" id="IPR002078">
    <property type="entry name" value="Sigma_54_int"/>
</dbReference>
<sequence>MKIAIVEDDINMRKSLEIALGEYPEFEILSFKSAKDALKKLDETIDLIVTDINMPGMDGIEFLERLEGRYEAIIITGNATLNKAIESIRLGVKDFLTKPFEIETLVRAIRRSQKVQAIQKSRPKSSPTSASAQGAFIASSPALEGALRIIQKAALTDASILLLGESGVGKELFASHIHALSPRKNSPFIAINMAAIPDNLLESELFGYEKGAFTDATEGRAGKIEAANGGTLFLDEIGEMPLGLQAKILRVLQEKEVVRLGSHKPIKVEFRVVAATNANIKEKIRLGEFREDLFFRLQTIPVKIPPLRERREEIMPLCTWRLQKVCEQYDLNLKSLSSSAQRELLGYEWPGNIRELLSVVERAAILSEGEEISCEDLFLSSRESGGNRVENLERDLLQEVLLSASTLQESAQILGISEEMLKNKMAKYAIQSSLFKG</sequence>
<dbReference type="Proteomes" id="UP000000422">
    <property type="component" value="Chromosome"/>
</dbReference>
<dbReference type="InterPro" id="IPR003593">
    <property type="entry name" value="AAA+_ATPase"/>
</dbReference>
<dbReference type="SUPFAM" id="SSF52540">
    <property type="entry name" value="P-loop containing nucleoside triphosphate hydrolases"/>
    <property type="match status" value="1"/>
</dbReference>
<feature type="domain" description="Sigma-54 factor interaction" evidence="7">
    <location>
        <begin position="136"/>
        <end position="365"/>
    </location>
</feature>
<dbReference type="CDD" id="cd00009">
    <property type="entry name" value="AAA"/>
    <property type="match status" value="1"/>
</dbReference>
<dbReference type="PANTHER" id="PTHR32071:SF21">
    <property type="entry name" value="TRANSCRIPTIONAL REGULATORY PROTEIN FLGR"/>
    <property type="match status" value="1"/>
</dbReference>
<dbReference type="InterPro" id="IPR025662">
    <property type="entry name" value="Sigma_54_int_dom_ATP-bd_1"/>
</dbReference>
<evidence type="ECO:0000259" key="8">
    <source>
        <dbReference type="PROSITE" id="PS50110"/>
    </source>
</evidence>
<dbReference type="SUPFAM" id="SSF46689">
    <property type="entry name" value="Homeodomain-like"/>
    <property type="match status" value="1"/>
</dbReference>
<dbReference type="InterPro" id="IPR058031">
    <property type="entry name" value="AAA_lid_NorR"/>
</dbReference>
<dbReference type="Gene3D" id="1.10.8.60">
    <property type="match status" value="1"/>
</dbReference>
<dbReference type="InterPro" id="IPR001789">
    <property type="entry name" value="Sig_transdc_resp-reg_receiver"/>
</dbReference>
<dbReference type="SMART" id="SM00382">
    <property type="entry name" value="AAA"/>
    <property type="match status" value="1"/>
</dbReference>
<dbReference type="GO" id="GO:0006355">
    <property type="term" value="P:regulation of DNA-templated transcription"/>
    <property type="evidence" value="ECO:0007669"/>
    <property type="project" value="InterPro"/>
</dbReference>
<dbReference type="InterPro" id="IPR027417">
    <property type="entry name" value="P-loop_NTPase"/>
</dbReference>
<dbReference type="Gene3D" id="3.40.50.300">
    <property type="entry name" value="P-loop containing nucleotide triphosphate hydrolases"/>
    <property type="match status" value="1"/>
</dbReference>
<protein>
    <submittedName>
        <fullName evidence="9">SIGNAL-TRANSDUCTION REGULATORY PROTEIN</fullName>
    </submittedName>
</protein>
<dbReference type="KEGG" id="wsu:WS0367"/>
<dbReference type="HOGENOM" id="CLU_000445_0_6_7"/>
<gene>
    <name evidence="9" type="ordered locus">WS0367</name>
</gene>
<evidence type="ECO:0000313" key="9">
    <source>
        <dbReference type="EMBL" id="CAE09515.1"/>
    </source>
</evidence>
<dbReference type="Pfam" id="PF00158">
    <property type="entry name" value="Sigma54_activat"/>
    <property type="match status" value="1"/>
</dbReference>
<dbReference type="GO" id="GO:0005524">
    <property type="term" value="F:ATP binding"/>
    <property type="evidence" value="ECO:0007669"/>
    <property type="project" value="UniProtKB-KW"/>
</dbReference>
<keyword evidence="10" id="KW-1185">Reference proteome</keyword>
<dbReference type="AlphaFoldDB" id="Q7MAA8"/>
<dbReference type="PROSITE" id="PS00675">
    <property type="entry name" value="SIGMA54_INTERACT_1"/>
    <property type="match status" value="1"/>
</dbReference>
<feature type="domain" description="Response regulatory" evidence="8">
    <location>
        <begin position="2"/>
        <end position="113"/>
    </location>
</feature>
<dbReference type="RefSeq" id="WP_011138315.1">
    <property type="nucleotide sequence ID" value="NC_005090.1"/>
</dbReference>
<dbReference type="InterPro" id="IPR011006">
    <property type="entry name" value="CheY-like_superfamily"/>
</dbReference>
<dbReference type="PROSITE" id="PS50110">
    <property type="entry name" value="RESPONSE_REGULATORY"/>
    <property type="match status" value="1"/>
</dbReference>
<dbReference type="SUPFAM" id="SSF52172">
    <property type="entry name" value="CheY-like"/>
    <property type="match status" value="1"/>
</dbReference>
<reference evidence="9 10" key="1">
    <citation type="journal article" date="2003" name="Proc. Natl. Acad. Sci. U.S.A.">
        <title>Complete genome sequence and analysis of Wolinella succinogenes.</title>
        <authorList>
            <person name="Baar C."/>
            <person name="Eppinger M."/>
            <person name="Raddatz G."/>
            <person name="Simon JM."/>
            <person name="Lanz C."/>
            <person name="Klimmek O."/>
            <person name="Nandakumar R."/>
            <person name="Gross R."/>
            <person name="Rosinus A."/>
            <person name="Keller H."/>
            <person name="Jagtap P."/>
            <person name="Linke B."/>
            <person name="Meyer F."/>
            <person name="Lederer H."/>
            <person name="Schuster S.C."/>
        </authorList>
    </citation>
    <scope>NUCLEOTIDE SEQUENCE [LARGE SCALE GENOMIC DNA]</scope>
    <source>
        <strain evidence="10">ATCC 29543 / DSM 1740 / CCUG 13145 / JCM 31913 / LMG 7466 / NCTC 11488 / FDC 602W</strain>
    </source>
</reference>
<accession>Q7MAA8</accession>
<dbReference type="Pfam" id="PF25601">
    <property type="entry name" value="AAA_lid_14"/>
    <property type="match status" value="1"/>
</dbReference>
<keyword evidence="4" id="KW-0238">DNA-binding</keyword>
<evidence type="ECO:0000256" key="6">
    <source>
        <dbReference type="PROSITE-ProRule" id="PRU00169"/>
    </source>
</evidence>
<evidence type="ECO:0000256" key="2">
    <source>
        <dbReference type="ARBA" id="ARBA00022840"/>
    </source>
</evidence>
<dbReference type="PANTHER" id="PTHR32071">
    <property type="entry name" value="TRANSCRIPTIONAL REGULATORY PROTEIN"/>
    <property type="match status" value="1"/>
</dbReference>
<dbReference type="GO" id="GO:0003677">
    <property type="term" value="F:DNA binding"/>
    <property type="evidence" value="ECO:0007669"/>
    <property type="project" value="UniProtKB-KW"/>
</dbReference>
<dbReference type="PROSITE" id="PS00676">
    <property type="entry name" value="SIGMA54_INTERACT_2"/>
    <property type="match status" value="1"/>
</dbReference>
<dbReference type="Pfam" id="PF00072">
    <property type="entry name" value="Response_reg"/>
    <property type="match status" value="1"/>
</dbReference>
<keyword evidence="1" id="KW-0547">Nucleotide-binding</keyword>
<dbReference type="InterPro" id="IPR025943">
    <property type="entry name" value="Sigma_54_int_dom_ATP-bd_2"/>
</dbReference>
<feature type="modified residue" description="4-aspartylphosphate" evidence="6">
    <location>
        <position position="51"/>
    </location>
</feature>
<organism evidence="10">
    <name type="scientific">Wolinella succinogenes (strain ATCC 29543 / DSM 1740 / CCUG 13145 / JCM 31913 / LMG 7466 / NCTC 11488 / FDC 602W)</name>
    <name type="common">Vibrio succinogenes</name>
    <dbReference type="NCBI Taxonomy" id="273121"/>
    <lineage>
        <taxon>Bacteria</taxon>
        <taxon>Pseudomonadati</taxon>
        <taxon>Campylobacterota</taxon>
        <taxon>Epsilonproteobacteria</taxon>
        <taxon>Campylobacterales</taxon>
        <taxon>Helicobacteraceae</taxon>
        <taxon>Wolinella</taxon>
    </lineage>
</organism>
<dbReference type="PROSITE" id="PS50045">
    <property type="entry name" value="SIGMA54_INTERACT_4"/>
    <property type="match status" value="1"/>
</dbReference>
<evidence type="ECO:0000256" key="3">
    <source>
        <dbReference type="ARBA" id="ARBA00023015"/>
    </source>
</evidence>
<dbReference type="EMBL" id="BX571658">
    <property type="protein sequence ID" value="CAE09515.1"/>
    <property type="molecule type" value="Genomic_DNA"/>
</dbReference>
<dbReference type="GO" id="GO:0000160">
    <property type="term" value="P:phosphorelay signal transduction system"/>
    <property type="evidence" value="ECO:0007669"/>
    <property type="project" value="InterPro"/>
</dbReference>
<keyword evidence="3" id="KW-0805">Transcription regulation</keyword>
<dbReference type="Gene3D" id="3.40.50.2300">
    <property type="match status" value="1"/>
</dbReference>
<keyword evidence="6" id="KW-0597">Phosphoprotein</keyword>
<dbReference type="SMART" id="SM00448">
    <property type="entry name" value="REC"/>
    <property type="match status" value="1"/>
</dbReference>
<evidence type="ECO:0000256" key="1">
    <source>
        <dbReference type="ARBA" id="ARBA00022741"/>
    </source>
</evidence>
<name>Q7MAA8_WOLSU</name>
<dbReference type="Gene3D" id="1.10.10.60">
    <property type="entry name" value="Homeodomain-like"/>
    <property type="match status" value="1"/>
</dbReference>
<keyword evidence="2" id="KW-0067">ATP-binding</keyword>
<dbReference type="FunFam" id="3.40.50.300:FF:000006">
    <property type="entry name" value="DNA-binding transcriptional regulator NtrC"/>
    <property type="match status" value="1"/>
</dbReference>
<evidence type="ECO:0000313" key="10">
    <source>
        <dbReference type="Proteomes" id="UP000000422"/>
    </source>
</evidence>
<proteinExistence type="predicted"/>
<dbReference type="eggNOG" id="COG2204">
    <property type="taxonomic scope" value="Bacteria"/>
</dbReference>
<keyword evidence="5" id="KW-0804">Transcription</keyword>
<evidence type="ECO:0000256" key="5">
    <source>
        <dbReference type="ARBA" id="ARBA00023163"/>
    </source>
</evidence>
<dbReference type="InterPro" id="IPR009057">
    <property type="entry name" value="Homeodomain-like_sf"/>
</dbReference>